<keyword evidence="5" id="KW-0288">FMN</keyword>
<organism evidence="7 8">
    <name type="scientific">[Mycobacterium] manitobense</name>
    <dbReference type="NCBI Taxonomy" id="190147"/>
    <lineage>
        <taxon>Bacteria</taxon>
        <taxon>Bacillati</taxon>
        <taxon>Actinomycetota</taxon>
        <taxon>Actinomycetes</taxon>
        <taxon>Mycobacteriales</taxon>
        <taxon>Mycobacteriaceae</taxon>
        <taxon>Mycolicibacterium</taxon>
    </lineage>
</organism>
<dbReference type="PIRSF" id="PIRSF000138">
    <property type="entry name" value="Al-hdrx_acd_dh"/>
    <property type="match status" value="1"/>
</dbReference>
<feature type="binding site" evidence="5">
    <location>
        <position position="128"/>
    </location>
    <ligand>
        <name>FMN</name>
        <dbReference type="ChEBI" id="CHEBI:58210"/>
    </ligand>
</feature>
<dbReference type="InterPro" id="IPR012133">
    <property type="entry name" value="Alpha-hydoxy_acid_DH_FMN"/>
</dbReference>
<feature type="binding site" evidence="5">
    <location>
        <position position="178"/>
    </location>
    <ligand>
        <name>FMN</name>
        <dbReference type="ChEBI" id="CHEBI:58210"/>
    </ligand>
</feature>
<evidence type="ECO:0000256" key="4">
    <source>
        <dbReference type="PIRSR" id="PIRSR000138-1"/>
    </source>
</evidence>
<dbReference type="PROSITE" id="PS00557">
    <property type="entry name" value="FMN_HYDROXY_ACID_DH_1"/>
    <property type="match status" value="1"/>
</dbReference>
<feature type="domain" description="FMN hydroxy acid dehydrogenase" evidence="6">
    <location>
        <begin position="18"/>
        <end position="386"/>
    </location>
</feature>
<dbReference type="InterPro" id="IPR037350">
    <property type="entry name" value="LMO_FMN"/>
</dbReference>
<feature type="binding site" evidence="5">
    <location>
        <position position="44"/>
    </location>
    <ligand>
        <name>glyoxylate</name>
        <dbReference type="ChEBI" id="CHEBI:36655"/>
    </ligand>
</feature>
<comment type="cofactor">
    <cofactor evidence="1">
        <name>FMN</name>
        <dbReference type="ChEBI" id="CHEBI:58210"/>
    </cofactor>
</comment>
<feature type="binding site" evidence="5">
    <location>
        <position position="283"/>
    </location>
    <ligand>
        <name>glyoxylate</name>
        <dbReference type="ChEBI" id="CHEBI:36655"/>
    </ligand>
</feature>
<name>A0A9X3BKJ7_9MYCO</name>
<evidence type="ECO:0000256" key="5">
    <source>
        <dbReference type="PIRSR" id="PIRSR000138-2"/>
    </source>
</evidence>
<dbReference type="Proteomes" id="UP001140293">
    <property type="component" value="Unassembled WGS sequence"/>
</dbReference>
<dbReference type="Gene3D" id="3.20.20.70">
    <property type="entry name" value="Aldolase class I"/>
    <property type="match status" value="1"/>
</dbReference>
<dbReference type="Pfam" id="PF01070">
    <property type="entry name" value="FMN_dh"/>
    <property type="match status" value="1"/>
</dbReference>
<feature type="binding site" evidence="5">
    <location>
        <position position="150"/>
    </location>
    <ligand>
        <name>FMN</name>
        <dbReference type="ChEBI" id="CHEBI:58210"/>
    </ligand>
</feature>
<evidence type="ECO:0000313" key="7">
    <source>
        <dbReference type="EMBL" id="MCV7168299.1"/>
    </source>
</evidence>
<sequence length="386" mass="41119">MTFGNYQFEIYLQGLSGVLPTMPMTFADWEAKAEAAMPPSVYSYVAGGAGDERTQRLNRTAFDNWGLMPRMFRATRERDLSLNLFGLDLPSPVFMAPIGVIGICAQGGHGDVATAKAAARTGVPMVVSTLTEDPLEDVAAEFGDTPGFFQLYCPTDRDLAASLVHRAEAAGYRGIIVTLDTWVPGWRPRDLSTSNFPQLRGKCLANYTSDPVFRAALAQTPEENPQAAVLHWVSLFGNPVTWDDLPWLRSLTDLPLIVKGICHPDDARRAKDGGVDAIYCSNHGGRQANGGLAAIDCLPDVVAAADGLPVLFDSGIRSGADIVKALALGATAVGVGRPYAYGLALGGVDGVVHVLRSLLAEADLTMAVDGYPTLADLTPDTLRRVG</sequence>
<dbReference type="GO" id="GO:0016491">
    <property type="term" value="F:oxidoreductase activity"/>
    <property type="evidence" value="ECO:0007669"/>
    <property type="project" value="UniProtKB-KW"/>
</dbReference>
<dbReference type="InterPro" id="IPR000262">
    <property type="entry name" value="FMN-dep_DH"/>
</dbReference>
<feature type="binding site" evidence="5">
    <location>
        <position position="187"/>
    </location>
    <ligand>
        <name>glyoxylate</name>
        <dbReference type="ChEBI" id="CHEBI:36655"/>
    </ligand>
</feature>
<dbReference type="CDD" id="cd03332">
    <property type="entry name" value="LMO_FMN"/>
    <property type="match status" value="1"/>
</dbReference>
<dbReference type="AlphaFoldDB" id="A0A9X3BKJ7"/>
<feature type="binding site" evidence="5">
    <location>
        <position position="281"/>
    </location>
    <ligand>
        <name>FMN</name>
        <dbReference type="ChEBI" id="CHEBI:58210"/>
    </ligand>
</feature>
<keyword evidence="5" id="KW-0285">Flavoprotein</keyword>
<gene>
    <name evidence="7" type="ORF">H7I41_00025</name>
</gene>
<feature type="binding site" evidence="5">
    <location>
        <begin position="336"/>
        <end position="337"/>
    </location>
    <ligand>
        <name>FMN</name>
        <dbReference type="ChEBI" id="CHEBI:58210"/>
    </ligand>
</feature>
<feature type="binding site" evidence="5">
    <location>
        <begin position="313"/>
        <end position="317"/>
    </location>
    <ligand>
        <name>FMN</name>
        <dbReference type="ChEBI" id="CHEBI:58210"/>
    </ligand>
</feature>
<dbReference type="GO" id="GO:0010181">
    <property type="term" value="F:FMN binding"/>
    <property type="evidence" value="ECO:0007669"/>
    <property type="project" value="InterPro"/>
</dbReference>
<keyword evidence="8" id="KW-1185">Reference proteome</keyword>
<evidence type="ECO:0000256" key="3">
    <source>
        <dbReference type="ARBA" id="ARBA00024042"/>
    </source>
</evidence>
<evidence type="ECO:0000313" key="8">
    <source>
        <dbReference type="Proteomes" id="UP001140293"/>
    </source>
</evidence>
<feature type="binding site" evidence="5">
    <location>
        <position position="286"/>
    </location>
    <ligand>
        <name>glyoxylate</name>
        <dbReference type="ChEBI" id="CHEBI:36655"/>
    </ligand>
</feature>
<dbReference type="PANTHER" id="PTHR10578">
    <property type="entry name" value="S -2-HYDROXY-ACID OXIDASE-RELATED"/>
    <property type="match status" value="1"/>
</dbReference>
<dbReference type="SUPFAM" id="SSF51395">
    <property type="entry name" value="FMN-linked oxidoreductases"/>
    <property type="match status" value="1"/>
</dbReference>
<comment type="caution">
    <text evidence="7">The sequence shown here is derived from an EMBL/GenBank/DDBJ whole genome shotgun (WGS) entry which is preliminary data.</text>
</comment>
<accession>A0A9X3BKJ7</accession>
<reference evidence="7" key="2">
    <citation type="journal article" date="2022" name="BMC Genomics">
        <title>Comparative genome analysis of mycobacteria focusing on tRNA and non-coding RNA.</title>
        <authorList>
            <person name="Behra P.R.K."/>
            <person name="Pettersson B.M.F."/>
            <person name="Ramesh M."/>
            <person name="Das S."/>
            <person name="Dasgupta S."/>
            <person name="Kirsebom L.A."/>
        </authorList>
    </citation>
    <scope>NUCLEOTIDE SEQUENCE</scope>
    <source>
        <strain evidence="7">DSM 44615</strain>
    </source>
</reference>
<dbReference type="RefSeq" id="WP_264010498.1">
    <property type="nucleotide sequence ID" value="NZ_JACKSJ010000002.1"/>
</dbReference>
<dbReference type="InterPro" id="IPR037396">
    <property type="entry name" value="FMN_HAD"/>
</dbReference>
<protein>
    <submittedName>
        <fullName evidence="7">Alpha-hydroxy-acid oxidizing protein</fullName>
    </submittedName>
</protein>
<proteinExistence type="inferred from homology"/>
<evidence type="ECO:0000256" key="1">
    <source>
        <dbReference type="ARBA" id="ARBA00001917"/>
    </source>
</evidence>
<comment type="similarity">
    <text evidence="3">Belongs to the FMN-dependent alpha-hydroxy acid dehydrogenase family.</text>
</comment>
<evidence type="ECO:0000259" key="6">
    <source>
        <dbReference type="PROSITE" id="PS51349"/>
    </source>
</evidence>
<keyword evidence="2" id="KW-0560">Oxidoreductase</keyword>
<feature type="binding site" evidence="5">
    <location>
        <begin position="97"/>
        <end position="99"/>
    </location>
    <ligand>
        <name>FMN</name>
        <dbReference type="ChEBI" id="CHEBI:58210"/>
    </ligand>
</feature>
<dbReference type="EMBL" id="JACKSJ010000002">
    <property type="protein sequence ID" value="MCV7168299.1"/>
    <property type="molecule type" value="Genomic_DNA"/>
</dbReference>
<evidence type="ECO:0000256" key="2">
    <source>
        <dbReference type="ARBA" id="ARBA00023002"/>
    </source>
</evidence>
<dbReference type="PANTHER" id="PTHR10578:SF143">
    <property type="entry name" value="FMN-DEPENDENT ALPHA-HYDROXY ACID DEHYDROGENASE PB1A11.03"/>
    <property type="match status" value="1"/>
</dbReference>
<feature type="active site" description="Proton acceptor" evidence="4">
    <location>
        <position position="283"/>
    </location>
</feature>
<dbReference type="InterPro" id="IPR008259">
    <property type="entry name" value="FMN_hydac_DH_AS"/>
</dbReference>
<dbReference type="InterPro" id="IPR013785">
    <property type="entry name" value="Aldolase_TIM"/>
</dbReference>
<feature type="binding site" evidence="5">
    <location>
        <position position="259"/>
    </location>
    <ligand>
        <name>FMN</name>
        <dbReference type="ChEBI" id="CHEBI:58210"/>
    </ligand>
</feature>
<feature type="binding site" evidence="5">
    <location>
        <position position="152"/>
    </location>
    <ligand>
        <name>glyoxylate</name>
        <dbReference type="ChEBI" id="CHEBI:36655"/>
    </ligand>
</feature>
<reference evidence="7" key="1">
    <citation type="submission" date="2020-07" db="EMBL/GenBank/DDBJ databases">
        <authorList>
            <person name="Pettersson B.M.F."/>
            <person name="Behra P.R.K."/>
            <person name="Ramesh M."/>
            <person name="Das S."/>
            <person name="Dasgupta S."/>
            <person name="Kirsebom L.A."/>
        </authorList>
    </citation>
    <scope>NUCLEOTIDE SEQUENCE</scope>
    <source>
        <strain evidence="7">DSM 44615</strain>
    </source>
</reference>
<dbReference type="PROSITE" id="PS51349">
    <property type="entry name" value="FMN_HYDROXY_ACID_DH_2"/>
    <property type="match status" value="1"/>
</dbReference>